<evidence type="ECO:0000313" key="3">
    <source>
        <dbReference type="Proteomes" id="UP001241056"/>
    </source>
</evidence>
<dbReference type="Pfam" id="PF08867">
    <property type="entry name" value="FRG"/>
    <property type="match status" value="1"/>
</dbReference>
<accession>A0ABT7SS23</accession>
<dbReference type="EMBL" id="JAUCDY010000022">
    <property type="protein sequence ID" value="MDM7858960.1"/>
    <property type="molecule type" value="Genomic_DNA"/>
</dbReference>
<sequence length="326" mass="37374">MLKVIRSKTVKSFLEKIAPINIQDNTLPVAKYIFRGQGDSKWSLLPSVFRAGTKTPGSCEVVQSTCLTYREQRKLEWEVLKSFVLELNSNGFYLPNESLFYKLTSLESHTEEYNLFTRMEKAWPSQEYYSLLALGQHFGLPTRLMDWTYCSYIAAYFAAKTCVRLQENGQAVKSLSVYALNMKSFLLKNPEVVEYNINNIHKSTTPIVTYHVVETPSYFNNNLKSQRGLFVCCTEYGNVSDNKFLPTPLTDYICEELASIENKCSSASGCLAQSLRDCEEKCIMEFRLSSAHAKELLFELDKMFINESAMFPSVVSCIQTLYERLR</sequence>
<evidence type="ECO:0000313" key="2">
    <source>
        <dbReference type="EMBL" id="MDM7858960.1"/>
    </source>
</evidence>
<dbReference type="SMART" id="SM00901">
    <property type="entry name" value="FRG"/>
    <property type="match status" value="1"/>
</dbReference>
<dbReference type="RefSeq" id="WP_289411811.1">
    <property type="nucleotide sequence ID" value="NZ_JAUCDY010000022.1"/>
</dbReference>
<evidence type="ECO:0000259" key="1">
    <source>
        <dbReference type="SMART" id="SM00901"/>
    </source>
</evidence>
<dbReference type="InterPro" id="IPR014966">
    <property type="entry name" value="FRG-dom"/>
</dbReference>
<gene>
    <name evidence="2" type="ORF">QEZ41_11870</name>
</gene>
<reference evidence="2 3" key="1">
    <citation type="submission" date="2023-06" db="EMBL/GenBank/DDBJ databases">
        <title>Thiopseudomonas sp. CY1220 draft genome sequence.</title>
        <authorList>
            <person name="Zhao G."/>
            <person name="An M."/>
        </authorList>
    </citation>
    <scope>NUCLEOTIDE SEQUENCE [LARGE SCALE GENOMIC DNA]</scope>
    <source>
        <strain evidence="2 3">CY1220</strain>
    </source>
</reference>
<protein>
    <submittedName>
        <fullName evidence="2">FRG domain-containing protein</fullName>
    </submittedName>
</protein>
<feature type="domain" description="FRG" evidence="1">
    <location>
        <begin position="28"/>
        <end position="172"/>
    </location>
</feature>
<keyword evidence="3" id="KW-1185">Reference proteome</keyword>
<comment type="caution">
    <text evidence="2">The sequence shown here is derived from an EMBL/GenBank/DDBJ whole genome shotgun (WGS) entry which is preliminary data.</text>
</comment>
<dbReference type="Proteomes" id="UP001241056">
    <property type="component" value="Unassembled WGS sequence"/>
</dbReference>
<proteinExistence type="predicted"/>
<name>A0ABT7SS23_9GAMM</name>
<organism evidence="2 3">
    <name type="scientific">Thiopseudomonas acetoxidans</name>
    <dbReference type="NCBI Taxonomy" id="3041622"/>
    <lineage>
        <taxon>Bacteria</taxon>
        <taxon>Pseudomonadati</taxon>
        <taxon>Pseudomonadota</taxon>
        <taxon>Gammaproteobacteria</taxon>
        <taxon>Pseudomonadales</taxon>
        <taxon>Pseudomonadaceae</taxon>
        <taxon>Thiopseudomonas</taxon>
    </lineage>
</organism>